<evidence type="ECO:0000313" key="3">
    <source>
        <dbReference type="EMBL" id="MDQ0425503.1"/>
    </source>
</evidence>
<comment type="caution">
    <text evidence="3">The sequence shown here is derived from an EMBL/GenBank/DDBJ whole genome shotgun (WGS) entry which is preliminary data.</text>
</comment>
<feature type="transmembrane region" description="Helical" evidence="2">
    <location>
        <begin position="43"/>
        <end position="60"/>
    </location>
</feature>
<keyword evidence="4" id="KW-1185">Reference proteome</keyword>
<name>A0ABU0GJJ7_9CELL</name>
<evidence type="ECO:0000313" key="4">
    <source>
        <dbReference type="Proteomes" id="UP001240250"/>
    </source>
</evidence>
<evidence type="ECO:0000256" key="1">
    <source>
        <dbReference type="SAM" id="MobiDB-lite"/>
    </source>
</evidence>
<protein>
    <submittedName>
        <fullName evidence="3">Uncharacterized protein</fullName>
    </submittedName>
</protein>
<gene>
    <name evidence="3" type="ORF">JO380_001884</name>
</gene>
<organism evidence="3 4">
    <name type="scientific">Cellulomonas iranensis</name>
    <dbReference type="NCBI Taxonomy" id="76862"/>
    <lineage>
        <taxon>Bacteria</taxon>
        <taxon>Bacillati</taxon>
        <taxon>Actinomycetota</taxon>
        <taxon>Actinomycetes</taxon>
        <taxon>Micrococcales</taxon>
        <taxon>Cellulomonadaceae</taxon>
        <taxon>Cellulomonas</taxon>
    </lineage>
</organism>
<feature type="transmembrane region" description="Helical" evidence="2">
    <location>
        <begin position="20"/>
        <end position="37"/>
    </location>
</feature>
<keyword evidence="2" id="KW-0472">Membrane</keyword>
<dbReference type="RefSeq" id="WP_070319525.1">
    <property type="nucleotide sequence ID" value="NZ_JAUSVM010000001.1"/>
</dbReference>
<feature type="region of interest" description="Disordered" evidence="1">
    <location>
        <begin position="163"/>
        <end position="183"/>
    </location>
</feature>
<keyword evidence="2" id="KW-1133">Transmembrane helix</keyword>
<keyword evidence="2" id="KW-0812">Transmembrane</keyword>
<dbReference type="EMBL" id="JAUSVM010000001">
    <property type="protein sequence ID" value="MDQ0425503.1"/>
    <property type="molecule type" value="Genomic_DNA"/>
</dbReference>
<evidence type="ECO:0000256" key="2">
    <source>
        <dbReference type="SAM" id="Phobius"/>
    </source>
</evidence>
<accession>A0ABU0GJJ7</accession>
<proteinExistence type="predicted"/>
<dbReference type="Proteomes" id="UP001240250">
    <property type="component" value="Unassembled WGS sequence"/>
</dbReference>
<sequence length="183" mass="19259">MSRAATRLRDALADARGAILRPAVVGLVVALLTWALGSHPVPAGVVGTAVAAAVAVLQRLDARVEPRAARGTAQRSDGARGEIAETAWTMQSRDGRAGERALRRLREAGARRLARHGLDLSDPADADAVLALIGARARTTLTQVQHPRPSVADLAHTLKVLEDLGAQRAPGTDPHPPTARSRR</sequence>
<reference evidence="3 4" key="1">
    <citation type="submission" date="2023-07" db="EMBL/GenBank/DDBJ databases">
        <title>Sequencing the genomes of 1000 actinobacteria strains.</title>
        <authorList>
            <person name="Klenk H.-P."/>
        </authorList>
    </citation>
    <scope>NUCLEOTIDE SEQUENCE [LARGE SCALE GENOMIC DNA]</scope>
    <source>
        <strain evidence="3 4">DSM 14785</strain>
    </source>
</reference>